<keyword evidence="2" id="KW-1185">Reference proteome</keyword>
<reference evidence="1" key="1">
    <citation type="journal article" date="2023" name="Mol. Biol. Evol.">
        <title>Third-Generation Sequencing Reveals the Adaptive Role of the Epigenome in Three Deep-Sea Polychaetes.</title>
        <authorList>
            <person name="Perez M."/>
            <person name="Aroh O."/>
            <person name="Sun Y."/>
            <person name="Lan Y."/>
            <person name="Juniper S.K."/>
            <person name="Young C.R."/>
            <person name="Angers B."/>
            <person name="Qian P.Y."/>
        </authorList>
    </citation>
    <scope>NUCLEOTIDE SEQUENCE</scope>
    <source>
        <strain evidence="1">R07B-5</strain>
    </source>
</reference>
<comment type="caution">
    <text evidence="1">The sequence shown here is derived from an EMBL/GenBank/DDBJ whole genome shotgun (WGS) entry which is preliminary data.</text>
</comment>
<evidence type="ECO:0000313" key="1">
    <source>
        <dbReference type="EMBL" id="KAK2193363.1"/>
    </source>
</evidence>
<dbReference type="Proteomes" id="UP001209878">
    <property type="component" value="Unassembled WGS sequence"/>
</dbReference>
<sequence>MATATDSMPPPSYAQVTGGVDTVVQHGGSGQEFPLSYVDFVPALITPRGFVKQPTYERFGDLVIKANSWLQAHPTIRIKTCESFEVMVNIQQVNTDVSIRLDYQHMQAYVRCLRIWIQSGTQAAEPQQIGYLNVVPGCKQSGGWLSMPTFDTFSETINKLNEMLSAQPLPGQILNLETQDLKMYSWTGSVDPDESYWVESGNTGKAFLNIIRLFYEGAPPAHEQIGCVDFVPACTQQASFTRPFAFEPFSAVVLRAQEWILQRTHLQVASVQSINYMIYSTWSSTVLDTQRTLFSELSESTTCYVRILRVCYVSGTSPTRQPITALACKTFVPCQLTQQGMFAQPTFETQSETMRRALVWLQATGAKVISAETVPLRRGPSLQFDPDATLHVKGTTIGQELLVLRIFLDGYYSEPPSEVLPPVPMIAPAVNDGCCTLL</sequence>
<protein>
    <submittedName>
        <fullName evidence="1">Uncharacterized protein</fullName>
    </submittedName>
</protein>
<gene>
    <name evidence="1" type="ORF">NP493_15g08002</name>
</gene>
<accession>A0AAD9PF37</accession>
<dbReference type="EMBL" id="JAODUO010000014">
    <property type="protein sequence ID" value="KAK2193363.1"/>
    <property type="molecule type" value="Genomic_DNA"/>
</dbReference>
<dbReference type="AlphaFoldDB" id="A0AAD9PF37"/>
<organism evidence="1 2">
    <name type="scientific">Ridgeia piscesae</name>
    <name type="common">Tubeworm</name>
    <dbReference type="NCBI Taxonomy" id="27915"/>
    <lineage>
        <taxon>Eukaryota</taxon>
        <taxon>Metazoa</taxon>
        <taxon>Spiralia</taxon>
        <taxon>Lophotrochozoa</taxon>
        <taxon>Annelida</taxon>
        <taxon>Polychaeta</taxon>
        <taxon>Sedentaria</taxon>
        <taxon>Canalipalpata</taxon>
        <taxon>Sabellida</taxon>
        <taxon>Siboglinidae</taxon>
        <taxon>Ridgeia</taxon>
    </lineage>
</organism>
<proteinExistence type="predicted"/>
<evidence type="ECO:0000313" key="2">
    <source>
        <dbReference type="Proteomes" id="UP001209878"/>
    </source>
</evidence>
<name>A0AAD9PF37_RIDPI</name>